<evidence type="ECO:0000313" key="2">
    <source>
        <dbReference type="EMBL" id="ORZ41033.1"/>
    </source>
</evidence>
<organism evidence="2 3">
    <name type="scientific">Catenaria anguillulae PL171</name>
    <dbReference type="NCBI Taxonomy" id="765915"/>
    <lineage>
        <taxon>Eukaryota</taxon>
        <taxon>Fungi</taxon>
        <taxon>Fungi incertae sedis</taxon>
        <taxon>Blastocladiomycota</taxon>
        <taxon>Blastocladiomycetes</taxon>
        <taxon>Blastocladiales</taxon>
        <taxon>Catenariaceae</taxon>
        <taxon>Catenaria</taxon>
    </lineage>
</organism>
<dbReference type="OrthoDB" id="196547at2759"/>
<accession>A0A1Y2I4Q6</accession>
<feature type="region of interest" description="Disordered" evidence="1">
    <location>
        <begin position="124"/>
        <end position="145"/>
    </location>
</feature>
<name>A0A1Y2I4Q6_9FUNG</name>
<feature type="region of interest" description="Disordered" evidence="1">
    <location>
        <begin position="362"/>
        <end position="451"/>
    </location>
</feature>
<gene>
    <name evidence="2" type="ORF">BCR44DRAFT_1104265</name>
</gene>
<dbReference type="EMBL" id="MCFL01000002">
    <property type="protein sequence ID" value="ORZ41033.1"/>
    <property type="molecule type" value="Genomic_DNA"/>
</dbReference>
<proteinExistence type="predicted"/>
<evidence type="ECO:0000313" key="3">
    <source>
        <dbReference type="Proteomes" id="UP000193411"/>
    </source>
</evidence>
<comment type="caution">
    <text evidence="2">The sequence shown here is derived from an EMBL/GenBank/DDBJ whole genome shotgun (WGS) entry which is preliminary data.</text>
</comment>
<feature type="compositionally biased region" description="Polar residues" evidence="1">
    <location>
        <begin position="770"/>
        <end position="783"/>
    </location>
</feature>
<feature type="compositionally biased region" description="Basic and acidic residues" evidence="1">
    <location>
        <begin position="648"/>
        <end position="664"/>
    </location>
</feature>
<dbReference type="Proteomes" id="UP000193411">
    <property type="component" value="Unassembled WGS sequence"/>
</dbReference>
<feature type="compositionally biased region" description="Gly residues" evidence="1">
    <location>
        <begin position="219"/>
        <end position="237"/>
    </location>
</feature>
<feature type="region of interest" description="Disordered" evidence="1">
    <location>
        <begin position="192"/>
        <end position="250"/>
    </location>
</feature>
<reference evidence="2 3" key="1">
    <citation type="submission" date="2016-07" db="EMBL/GenBank/DDBJ databases">
        <title>Pervasive Adenine N6-methylation of Active Genes in Fungi.</title>
        <authorList>
            <consortium name="DOE Joint Genome Institute"/>
            <person name="Mondo S.J."/>
            <person name="Dannebaum R.O."/>
            <person name="Kuo R.C."/>
            <person name="Labutti K."/>
            <person name="Haridas S."/>
            <person name="Kuo A."/>
            <person name="Salamov A."/>
            <person name="Ahrendt S.R."/>
            <person name="Lipzen A."/>
            <person name="Sullivan W."/>
            <person name="Andreopoulos W.B."/>
            <person name="Clum A."/>
            <person name="Lindquist E."/>
            <person name="Daum C."/>
            <person name="Ramamoorthy G.K."/>
            <person name="Gryganskyi A."/>
            <person name="Culley D."/>
            <person name="Magnuson J.K."/>
            <person name="James T.Y."/>
            <person name="O'Malley M.A."/>
            <person name="Stajich J.E."/>
            <person name="Spatafora J.W."/>
            <person name="Visel A."/>
            <person name="Grigoriev I.V."/>
        </authorList>
    </citation>
    <scope>NUCLEOTIDE SEQUENCE [LARGE SCALE GENOMIC DNA]</scope>
    <source>
        <strain evidence="2 3">PL171</strain>
    </source>
</reference>
<feature type="compositionally biased region" description="Basic residues" evidence="1">
    <location>
        <begin position="674"/>
        <end position="684"/>
    </location>
</feature>
<dbReference type="STRING" id="765915.A0A1Y2I4Q6"/>
<sequence length="783" mass="82224">MLEINGGAAFTMRGARPPVYLKEKFLNRVVKCYFPASTAIEGYWSQVSQAAALQRVRKVQKEKKLSKFFGVDESKDKRDQLKDQMHRQFTPIVAKAEDLAAASATSTSSLHHLSQEDLLAMPIYSDGGASSGSEQASPTGGTAAGATAAGASAAAGATASGAGDDDLYSRKKRADKLAEFFGKKVDMGDAGGDSHADLPLPGTAAQPNPRPRGISAATNGGGPMAGIGTLAGQGGASPGKYGKGDSGKDDVNQIAQLPVATLNELPSETKAMLTRRSKKLRHVLGEALDENTAYDALLREVFNPNNPLDRRLSAGGLRANAAAGGIATSTSYQGLASAEGSDEEFMDADPFMEDDMTFAESDLLNSSDDDDDDPDDGSSLMSRERPVDPNAAKLRKVQRRGKLQQILGEGKLPASVGTAQQGGSASGAGAGVTSVRRPPATKEQRREQRKRVNKLEKMFGQLPPTEALTETQRRTYEHRKSILSISRVLTDTKALANVLEHLASTVPPEQVPGAIPEHQEVSVSPTDVGAMAAASGAGSSAASAAGMARNGSSPSLMSTAVSVTSSDTESTDGEAARVRRDKVRRKQKFNKLAKFFGGQLDPTLLIEQNIIGKLEREIEQDMAGDESSMTILRQDLAALREQVKEVARDLVSQHESAGDGDHDSGGSATMTPRSRSKSGRRTQKQTHSVGHGASESVAATGGATGRSGDEAEDEFEDASSVAPMLGSTDVAGKAGRRTSTKSGRSISPERRSVTSTASDHPSEMSGRVVDSTQSSSRLLGSQP</sequence>
<feature type="region of interest" description="Disordered" evidence="1">
    <location>
        <begin position="543"/>
        <end position="579"/>
    </location>
</feature>
<feature type="region of interest" description="Disordered" evidence="1">
    <location>
        <begin position="648"/>
        <end position="783"/>
    </location>
</feature>
<evidence type="ECO:0000256" key="1">
    <source>
        <dbReference type="SAM" id="MobiDB-lite"/>
    </source>
</evidence>
<feature type="compositionally biased region" description="Acidic residues" evidence="1">
    <location>
        <begin position="367"/>
        <end position="376"/>
    </location>
</feature>
<feature type="compositionally biased region" description="Low complexity" evidence="1">
    <location>
        <begin position="414"/>
        <end position="423"/>
    </location>
</feature>
<dbReference type="AlphaFoldDB" id="A0A1Y2I4Q6"/>
<keyword evidence="3" id="KW-1185">Reference proteome</keyword>
<feature type="compositionally biased region" description="Low complexity" evidence="1">
    <location>
        <begin position="558"/>
        <end position="568"/>
    </location>
</feature>
<protein>
    <submittedName>
        <fullName evidence="2">Uncharacterized protein</fullName>
    </submittedName>
</protein>
<feature type="compositionally biased region" description="Basic residues" evidence="1">
    <location>
        <begin position="393"/>
        <end position="402"/>
    </location>
</feature>